<organism evidence="3 4">
    <name type="scientific">Alternaria panax</name>
    <dbReference type="NCBI Taxonomy" id="48097"/>
    <lineage>
        <taxon>Eukaryota</taxon>
        <taxon>Fungi</taxon>
        <taxon>Dikarya</taxon>
        <taxon>Ascomycota</taxon>
        <taxon>Pezizomycotina</taxon>
        <taxon>Dothideomycetes</taxon>
        <taxon>Pleosporomycetidae</taxon>
        <taxon>Pleosporales</taxon>
        <taxon>Pleosporineae</taxon>
        <taxon>Pleosporaceae</taxon>
        <taxon>Alternaria</taxon>
        <taxon>Alternaria sect. Panax</taxon>
    </lineage>
</organism>
<keyword evidence="1" id="KW-0175">Coiled coil</keyword>
<feature type="compositionally biased region" description="Polar residues" evidence="2">
    <location>
        <begin position="417"/>
        <end position="429"/>
    </location>
</feature>
<feature type="compositionally biased region" description="Low complexity" evidence="2">
    <location>
        <begin position="351"/>
        <end position="366"/>
    </location>
</feature>
<sequence length="604" mass="66737">MAPRRPSTANDLDSRMPFASAEALLWGPEMKLQHAHLLAKMRMLHEQHEAYDARIRTTEHAAEAAEAATSRVRHLEQQLAAIEAEDDDKAFEKWAVGEMTRLGIFVDTNKHVRQKQIELDNAVSHTMEDLDKLRQVPRDLQGVFRRLDLLETGRNQDTRRIRSLEKEVTHLKAMRHNLTTNTAGPQTVPRSQQGIMRSMTPSQLLNAEISDATTEIDDEDLLPMQKIMHEEIQVPQSPEREEKNPKTTSTSSVVIGSLTKSARRRLMHRPSIHDSMLLQKPEGQIQFRTPIALPTNVGDSFLPATQLLPQRQSRAPALISVREAPSHPRASPPPTQLLHHDRTSPAPALAVAPTRKAPPRARVAPPSTQLVNKASPKKRKLPEKEPQTQRLTRAQAKRSQVQEAEEQKPPGAGSPTLLPSTQLVEPASSSRKKQKTAHVQESDQVVAKSSTTNQVTYRAPANSERSAATGPDRKKATEPTQLVTRSSVKSNIPKITASPIKKRNRPNRPDAASPQKQKSLIVILRSPQKAAGTERSESGDMQTTAADRVKMSPRKAAAAPQPHLNTISRPPSARKAYSRAKPAIGTSGSSKKPNASGMKPEISK</sequence>
<reference evidence="3" key="1">
    <citation type="submission" date="2021-07" db="EMBL/GenBank/DDBJ databases">
        <title>Genome Resource of American Ginseng Black Spot Pathogen Alternaria panax.</title>
        <authorList>
            <person name="Qiu C."/>
            <person name="Wang W."/>
            <person name="Liu Z."/>
        </authorList>
    </citation>
    <scope>NUCLEOTIDE SEQUENCE</scope>
    <source>
        <strain evidence="3">BNCC115425</strain>
    </source>
</reference>
<protein>
    <submittedName>
        <fullName evidence="3">Uncharacterized protein</fullName>
    </submittedName>
</protein>
<name>A0AAD4FEC1_9PLEO</name>
<proteinExistence type="predicted"/>
<feature type="compositionally biased region" description="Polar residues" evidence="2">
    <location>
        <begin position="388"/>
        <end position="402"/>
    </location>
</feature>
<comment type="caution">
    <text evidence="3">The sequence shown here is derived from an EMBL/GenBank/DDBJ whole genome shotgun (WGS) entry which is preliminary data.</text>
</comment>
<feature type="region of interest" description="Disordered" evidence="2">
    <location>
        <begin position="232"/>
        <end position="252"/>
    </location>
</feature>
<gene>
    <name evidence="3" type="ORF">G6011_02190</name>
</gene>
<feature type="compositionally biased region" description="Polar residues" evidence="2">
    <location>
        <begin position="437"/>
        <end position="456"/>
    </location>
</feature>
<dbReference type="AlphaFoldDB" id="A0AAD4FEC1"/>
<dbReference type="EMBL" id="JAANER010000006">
    <property type="protein sequence ID" value="KAG9188267.1"/>
    <property type="molecule type" value="Genomic_DNA"/>
</dbReference>
<dbReference type="Proteomes" id="UP001199106">
    <property type="component" value="Unassembled WGS sequence"/>
</dbReference>
<evidence type="ECO:0000256" key="2">
    <source>
        <dbReference type="SAM" id="MobiDB-lite"/>
    </source>
</evidence>
<feature type="coiled-coil region" evidence="1">
    <location>
        <begin position="147"/>
        <end position="181"/>
    </location>
</feature>
<feature type="region of interest" description="Disordered" evidence="2">
    <location>
        <begin position="351"/>
        <end position="604"/>
    </location>
</feature>
<evidence type="ECO:0000313" key="3">
    <source>
        <dbReference type="EMBL" id="KAG9188267.1"/>
    </source>
</evidence>
<feature type="compositionally biased region" description="Polar residues" evidence="2">
    <location>
        <begin position="478"/>
        <end position="490"/>
    </location>
</feature>
<evidence type="ECO:0000256" key="1">
    <source>
        <dbReference type="SAM" id="Coils"/>
    </source>
</evidence>
<accession>A0AAD4FEC1</accession>
<evidence type="ECO:0000313" key="4">
    <source>
        <dbReference type="Proteomes" id="UP001199106"/>
    </source>
</evidence>
<feature type="region of interest" description="Disordered" evidence="2">
    <location>
        <begin position="323"/>
        <end position="342"/>
    </location>
</feature>
<keyword evidence="4" id="KW-1185">Reference proteome</keyword>
<feature type="compositionally biased region" description="Basic and acidic residues" evidence="2">
    <location>
        <begin position="232"/>
        <end position="245"/>
    </location>
</feature>